<keyword evidence="1" id="KW-0805">Transcription regulation</keyword>
<evidence type="ECO:0000259" key="4">
    <source>
        <dbReference type="PROSITE" id="PS51000"/>
    </source>
</evidence>
<dbReference type="PANTHER" id="PTHR30363:SF44">
    <property type="entry name" value="AGA OPERON TRANSCRIPTIONAL REPRESSOR-RELATED"/>
    <property type="match status" value="1"/>
</dbReference>
<dbReference type="OrthoDB" id="9797223at2"/>
<organism evidence="5 6">
    <name type="scientific">Hydrogenoanaerobacterium saccharovorans</name>
    <dbReference type="NCBI Taxonomy" id="474960"/>
    <lineage>
        <taxon>Bacteria</taxon>
        <taxon>Bacillati</taxon>
        <taxon>Bacillota</taxon>
        <taxon>Clostridia</taxon>
        <taxon>Eubacteriales</taxon>
        <taxon>Oscillospiraceae</taxon>
        <taxon>Hydrogenoanaerobacterium</taxon>
    </lineage>
</organism>
<dbReference type="Proteomes" id="UP000199158">
    <property type="component" value="Unassembled WGS sequence"/>
</dbReference>
<dbReference type="InterPro" id="IPR036388">
    <property type="entry name" value="WH-like_DNA-bd_sf"/>
</dbReference>
<dbReference type="SUPFAM" id="SSF46785">
    <property type="entry name" value="Winged helix' DNA-binding domain"/>
    <property type="match status" value="1"/>
</dbReference>
<evidence type="ECO:0000256" key="1">
    <source>
        <dbReference type="ARBA" id="ARBA00023015"/>
    </source>
</evidence>
<dbReference type="Pfam" id="PF00455">
    <property type="entry name" value="DeoRC"/>
    <property type="match status" value="1"/>
</dbReference>
<dbReference type="PRINTS" id="PR00037">
    <property type="entry name" value="HTHLACR"/>
</dbReference>
<dbReference type="SUPFAM" id="SSF100950">
    <property type="entry name" value="NagB/RpiA/CoA transferase-like"/>
    <property type="match status" value="1"/>
</dbReference>
<evidence type="ECO:0000256" key="3">
    <source>
        <dbReference type="ARBA" id="ARBA00023163"/>
    </source>
</evidence>
<dbReference type="SMART" id="SM01134">
    <property type="entry name" value="DeoRC"/>
    <property type="match status" value="1"/>
</dbReference>
<dbReference type="RefSeq" id="WP_092755711.1">
    <property type="nucleotide sequence ID" value="NZ_FOCG01000002.1"/>
</dbReference>
<feature type="domain" description="HTH deoR-type" evidence="4">
    <location>
        <begin position="3"/>
        <end position="58"/>
    </location>
</feature>
<accession>A0A1H8D731</accession>
<dbReference type="Gene3D" id="3.40.50.1360">
    <property type="match status" value="1"/>
</dbReference>
<dbReference type="AlphaFoldDB" id="A0A1H8D731"/>
<dbReference type="InterPro" id="IPR014036">
    <property type="entry name" value="DeoR-like_C"/>
</dbReference>
<evidence type="ECO:0000256" key="2">
    <source>
        <dbReference type="ARBA" id="ARBA00023125"/>
    </source>
</evidence>
<keyword evidence="2" id="KW-0238">DNA-binding</keyword>
<dbReference type="Pfam" id="PF08220">
    <property type="entry name" value="HTH_DeoR"/>
    <property type="match status" value="1"/>
</dbReference>
<gene>
    <name evidence="5" type="ORF">SAMN05216180_2532</name>
</gene>
<name>A0A1H8D731_9FIRM</name>
<sequence length="255" mass="29237">MLSLQRRNEIKNIILEKKTITVAEIAKRFDVSNETVRRDFEALEEVGFLTKTYGGAILQNKVKTQVAHQVLENLFVEEKQRIARKCAEMIHPGECIFIDFSTTAFHICNEIEHMDITVMTNSHNVVHRLSGITNLSLLCTGGNLDNTTYSFFGRNAVKFLSSYHLDTAFVSCCTMSMEKGLSDRNEEEAEMRRTVIENADRVILVVDHTKLDRISFIHTCDFEHINAVVTDKELSESWRAFFKQKKIAVYECTDS</sequence>
<keyword evidence="6" id="KW-1185">Reference proteome</keyword>
<dbReference type="InterPro" id="IPR037171">
    <property type="entry name" value="NagB/RpiA_transferase-like"/>
</dbReference>
<dbReference type="Gene3D" id="1.10.10.10">
    <property type="entry name" value="Winged helix-like DNA-binding domain superfamily/Winged helix DNA-binding domain"/>
    <property type="match status" value="1"/>
</dbReference>
<dbReference type="SMART" id="SM00420">
    <property type="entry name" value="HTH_DEOR"/>
    <property type="match status" value="1"/>
</dbReference>
<dbReference type="InterPro" id="IPR036390">
    <property type="entry name" value="WH_DNA-bd_sf"/>
</dbReference>
<dbReference type="GO" id="GO:0003700">
    <property type="term" value="F:DNA-binding transcription factor activity"/>
    <property type="evidence" value="ECO:0007669"/>
    <property type="project" value="InterPro"/>
</dbReference>
<dbReference type="GO" id="GO:0003677">
    <property type="term" value="F:DNA binding"/>
    <property type="evidence" value="ECO:0007669"/>
    <property type="project" value="UniProtKB-KW"/>
</dbReference>
<dbReference type="PROSITE" id="PS51000">
    <property type="entry name" value="HTH_DEOR_2"/>
    <property type="match status" value="1"/>
</dbReference>
<dbReference type="InterPro" id="IPR001034">
    <property type="entry name" value="DeoR_HTH"/>
</dbReference>
<evidence type="ECO:0000313" key="6">
    <source>
        <dbReference type="Proteomes" id="UP000199158"/>
    </source>
</evidence>
<keyword evidence="3" id="KW-0804">Transcription</keyword>
<evidence type="ECO:0000313" key="5">
    <source>
        <dbReference type="EMBL" id="SEN02614.1"/>
    </source>
</evidence>
<dbReference type="PROSITE" id="PS00894">
    <property type="entry name" value="HTH_DEOR_1"/>
    <property type="match status" value="1"/>
</dbReference>
<proteinExistence type="predicted"/>
<dbReference type="STRING" id="474960.SAMN05216180_2532"/>
<dbReference type="InterPro" id="IPR018356">
    <property type="entry name" value="Tscrpt_reg_HTH_DeoR_CS"/>
</dbReference>
<protein>
    <submittedName>
        <fullName evidence="5">Transcriptional regulator, DeoR family</fullName>
    </submittedName>
</protein>
<dbReference type="PANTHER" id="PTHR30363">
    <property type="entry name" value="HTH-TYPE TRANSCRIPTIONAL REGULATOR SRLR-RELATED"/>
    <property type="match status" value="1"/>
</dbReference>
<reference evidence="5 6" key="1">
    <citation type="submission" date="2016-10" db="EMBL/GenBank/DDBJ databases">
        <authorList>
            <person name="de Groot N.N."/>
        </authorList>
    </citation>
    <scope>NUCLEOTIDE SEQUENCE [LARGE SCALE GENOMIC DNA]</scope>
    <source>
        <strain evidence="5 6">CGMCC 1.5070</strain>
    </source>
</reference>
<dbReference type="InterPro" id="IPR050313">
    <property type="entry name" value="Carb_Metab_HTH_regulators"/>
</dbReference>
<dbReference type="EMBL" id="FOCG01000002">
    <property type="protein sequence ID" value="SEN02614.1"/>
    <property type="molecule type" value="Genomic_DNA"/>
</dbReference>